<dbReference type="EMBL" id="PKGU01000008">
    <property type="protein sequence ID" value="PKZ13967.1"/>
    <property type="molecule type" value="Genomic_DNA"/>
</dbReference>
<evidence type="ECO:0000313" key="8">
    <source>
        <dbReference type="Proteomes" id="UP000242263"/>
    </source>
</evidence>
<name>A0A2I1M1I8_9BIFI</name>
<protein>
    <recommendedName>
        <fullName evidence="2">cysteine-S-conjugate beta-lyase</fullName>
        <ecNumber evidence="2">4.4.1.13</ecNumber>
    </recommendedName>
</protein>
<evidence type="ECO:0000259" key="6">
    <source>
        <dbReference type="Pfam" id="PF00155"/>
    </source>
</evidence>
<reference evidence="7 8" key="1">
    <citation type="submission" date="2017-12" db="EMBL/GenBank/DDBJ databases">
        <title>Phylogenetic diversity of female urinary microbiome.</title>
        <authorList>
            <person name="Thomas-White K."/>
            <person name="Wolfe A.J."/>
        </authorList>
    </citation>
    <scope>NUCLEOTIDE SEQUENCE [LARGE SCALE GENOMIC DNA]</scope>
    <source>
        <strain evidence="7 8">UMB0064</strain>
    </source>
</reference>
<dbReference type="CDD" id="cd00609">
    <property type="entry name" value="AAT_like"/>
    <property type="match status" value="1"/>
</dbReference>
<dbReference type="PANTHER" id="PTHR43525">
    <property type="entry name" value="PROTEIN MALY"/>
    <property type="match status" value="1"/>
</dbReference>
<keyword evidence="7" id="KW-0032">Aminotransferase</keyword>
<dbReference type="InterPro" id="IPR051798">
    <property type="entry name" value="Class-II_PLP-Dep_Aminotrans"/>
</dbReference>
<comment type="similarity">
    <text evidence="5">Belongs to the class-II pyridoxal-phosphate-dependent aminotransferase family. MalY/PatB cystathionine beta-lyase subfamily.</text>
</comment>
<comment type="caution">
    <text evidence="7">The sequence shown here is derived from an EMBL/GenBank/DDBJ whole genome shotgun (WGS) entry which is preliminary data.</text>
</comment>
<dbReference type="GO" id="GO:0030170">
    <property type="term" value="F:pyridoxal phosphate binding"/>
    <property type="evidence" value="ECO:0007669"/>
    <property type="project" value="InterPro"/>
</dbReference>
<dbReference type="Gene3D" id="3.40.640.10">
    <property type="entry name" value="Type I PLP-dependent aspartate aminotransferase-like (Major domain)"/>
    <property type="match status" value="1"/>
</dbReference>
<dbReference type="Gene3D" id="3.90.1150.10">
    <property type="entry name" value="Aspartate Aminotransferase, domain 1"/>
    <property type="match status" value="1"/>
</dbReference>
<dbReference type="EC" id="4.4.1.13" evidence="2"/>
<feature type="domain" description="Aminotransferase class I/classII large" evidence="6">
    <location>
        <begin position="48"/>
        <end position="395"/>
    </location>
</feature>
<keyword evidence="3" id="KW-0663">Pyridoxal phosphate</keyword>
<dbReference type="Pfam" id="PF00155">
    <property type="entry name" value="Aminotran_1_2"/>
    <property type="match status" value="1"/>
</dbReference>
<accession>A0A2I1M1I8</accession>
<proteinExistence type="inferred from homology"/>
<evidence type="ECO:0000256" key="2">
    <source>
        <dbReference type="ARBA" id="ARBA00012224"/>
    </source>
</evidence>
<dbReference type="SUPFAM" id="SSF53383">
    <property type="entry name" value="PLP-dependent transferases"/>
    <property type="match status" value="1"/>
</dbReference>
<dbReference type="InterPro" id="IPR015422">
    <property type="entry name" value="PyrdxlP-dep_Trfase_small"/>
</dbReference>
<evidence type="ECO:0000256" key="3">
    <source>
        <dbReference type="ARBA" id="ARBA00022898"/>
    </source>
</evidence>
<evidence type="ECO:0000313" key="7">
    <source>
        <dbReference type="EMBL" id="PKZ13967.1"/>
    </source>
</evidence>
<dbReference type="GO" id="GO:0047804">
    <property type="term" value="F:cysteine-S-conjugate beta-lyase activity"/>
    <property type="evidence" value="ECO:0007669"/>
    <property type="project" value="UniProtKB-EC"/>
</dbReference>
<comment type="cofactor">
    <cofactor evidence="1">
        <name>pyridoxal 5'-phosphate</name>
        <dbReference type="ChEBI" id="CHEBI:597326"/>
    </cofactor>
</comment>
<evidence type="ECO:0000256" key="4">
    <source>
        <dbReference type="ARBA" id="ARBA00023239"/>
    </source>
</evidence>
<keyword evidence="4" id="KW-0456">Lyase</keyword>
<dbReference type="InterPro" id="IPR015421">
    <property type="entry name" value="PyrdxlP-dep_Trfase_major"/>
</dbReference>
<gene>
    <name evidence="7" type="ORF">CYJ32_07740</name>
</gene>
<dbReference type="GO" id="GO:0008483">
    <property type="term" value="F:transaminase activity"/>
    <property type="evidence" value="ECO:0007669"/>
    <property type="project" value="UniProtKB-KW"/>
</dbReference>
<evidence type="ECO:0000256" key="1">
    <source>
        <dbReference type="ARBA" id="ARBA00001933"/>
    </source>
</evidence>
<dbReference type="PANTHER" id="PTHR43525:SF1">
    <property type="entry name" value="PROTEIN MALY"/>
    <property type="match status" value="1"/>
</dbReference>
<dbReference type="InterPro" id="IPR004839">
    <property type="entry name" value="Aminotransferase_I/II_large"/>
</dbReference>
<organism evidence="7 8">
    <name type="scientific">Alloscardovia omnicolens</name>
    <dbReference type="NCBI Taxonomy" id="419015"/>
    <lineage>
        <taxon>Bacteria</taxon>
        <taxon>Bacillati</taxon>
        <taxon>Actinomycetota</taxon>
        <taxon>Actinomycetes</taxon>
        <taxon>Bifidobacteriales</taxon>
        <taxon>Bifidobacteriaceae</taxon>
        <taxon>Alloscardovia</taxon>
    </lineage>
</organism>
<dbReference type="InterPro" id="IPR015424">
    <property type="entry name" value="PyrdxlP-dep_Trfase"/>
</dbReference>
<keyword evidence="7" id="KW-0808">Transferase</keyword>
<dbReference type="AlphaFoldDB" id="A0A2I1M1I8"/>
<sequence>MAFDFTTIYDRHGKDALAVDAIGQIEGVPKAPQEGFSTIPMWVADMNFATAPAVVSAIQERLEHPIFGYFLPPQKYFDVIKDWQRSHNGVSNLDDKHIGYENGVLGGLISTVSAYCKPGDAVLVHSPTYIGFTSCLTAAGYKIVHSTLTADENNVYHMDYDDMDRVLTESGAKVAIFCSPHNPTGRVWHREEIEKAMAIYAKHDCIVVSDEIWSDIIHPGRTHIPAQSVSEDARNRTVALYAPSKTFNIAGIVGAYHIIYNDQLRAKVEESSKRSHYNDANVLSIHALIGAYSSEGAQWVTELNEVLAANVKRTREFFARVAPEIRIANSAGTYMLWLDATAWCKKYGKSIDELLEAGWRVGVGWQDGRPFHGDCHIRMNVALPEQLLNEALKRLNNHVFNA</sequence>
<dbReference type="RefSeq" id="WP_101541630.1">
    <property type="nucleotide sequence ID" value="NZ_PKGU01000008.1"/>
</dbReference>
<evidence type="ECO:0000256" key="5">
    <source>
        <dbReference type="ARBA" id="ARBA00037974"/>
    </source>
</evidence>
<dbReference type="Proteomes" id="UP000242263">
    <property type="component" value="Unassembled WGS sequence"/>
</dbReference>